<reference evidence="2 3" key="1">
    <citation type="journal article" date="2013" name="Genome Announc.">
        <title>Draft Genome Sequence of Arcticibacter svalbardensis Strain MN12-7T, a Member of the Family Sphingobacteriaceae Isolated from an Arctic Soil Sample.</title>
        <authorList>
            <person name="Shivaji S."/>
            <person name="Ara S."/>
            <person name="Prasad S."/>
            <person name="Manasa B.P."/>
            <person name="Begum Z."/>
            <person name="Singh A."/>
            <person name="Kumar Pinnaka A."/>
        </authorList>
    </citation>
    <scope>NUCLEOTIDE SEQUENCE [LARGE SCALE GENOMIC DNA]</scope>
    <source>
        <strain evidence="2 3">MN12-7</strain>
    </source>
</reference>
<evidence type="ECO:0008006" key="4">
    <source>
        <dbReference type="Google" id="ProtNLM"/>
    </source>
</evidence>
<evidence type="ECO:0000256" key="1">
    <source>
        <dbReference type="SAM" id="SignalP"/>
    </source>
</evidence>
<name>R9GW95_9SPHI</name>
<dbReference type="Gene3D" id="3.40.250.10">
    <property type="entry name" value="Rhodanese-like domain"/>
    <property type="match status" value="1"/>
</dbReference>
<feature type="signal peptide" evidence="1">
    <location>
        <begin position="1"/>
        <end position="24"/>
    </location>
</feature>
<accession>R9GW95</accession>
<evidence type="ECO:0000313" key="3">
    <source>
        <dbReference type="Proteomes" id="UP000014174"/>
    </source>
</evidence>
<dbReference type="EMBL" id="AQPN01000033">
    <property type="protein sequence ID" value="EOR95948.1"/>
    <property type="molecule type" value="Genomic_DNA"/>
</dbReference>
<dbReference type="InterPro" id="IPR036873">
    <property type="entry name" value="Rhodanese-like_dom_sf"/>
</dbReference>
<dbReference type="AlphaFoldDB" id="R9GW95"/>
<keyword evidence="1" id="KW-0732">Signal</keyword>
<keyword evidence="3" id="KW-1185">Reference proteome</keyword>
<evidence type="ECO:0000313" key="2">
    <source>
        <dbReference type="EMBL" id="EOR95948.1"/>
    </source>
</evidence>
<organism evidence="2 3">
    <name type="scientific">Arcticibacter svalbardensis MN12-7</name>
    <dbReference type="NCBI Taxonomy" id="1150600"/>
    <lineage>
        <taxon>Bacteria</taxon>
        <taxon>Pseudomonadati</taxon>
        <taxon>Bacteroidota</taxon>
        <taxon>Sphingobacteriia</taxon>
        <taxon>Sphingobacteriales</taxon>
        <taxon>Sphingobacteriaceae</taxon>
        <taxon>Arcticibacter</taxon>
    </lineage>
</organism>
<gene>
    <name evidence="2" type="ORF">ADIARSV_0838</name>
</gene>
<dbReference type="STRING" id="1150600.ADIARSV_0838"/>
<protein>
    <recommendedName>
        <fullName evidence="4">Rhodanese domain-containing protein</fullName>
    </recommendedName>
</protein>
<dbReference type="RefSeq" id="WP_016194083.1">
    <property type="nucleotide sequence ID" value="NZ_AQPN01000033.1"/>
</dbReference>
<dbReference type="SUPFAM" id="SSF52821">
    <property type="entry name" value="Rhodanese/Cell cycle control phosphatase"/>
    <property type="match status" value="1"/>
</dbReference>
<dbReference type="Proteomes" id="UP000014174">
    <property type="component" value="Unassembled WGS sequence"/>
</dbReference>
<proteinExistence type="predicted"/>
<dbReference type="eggNOG" id="COG0607">
    <property type="taxonomic scope" value="Bacteria"/>
</dbReference>
<dbReference type="OrthoDB" id="760650at2"/>
<feature type="chain" id="PRO_5004482002" description="Rhodanese domain-containing protein" evidence="1">
    <location>
        <begin position="25"/>
        <end position="158"/>
    </location>
</feature>
<comment type="caution">
    <text evidence="2">The sequence shown here is derived from an EMBL/GenBank/DDBJ whole genome shotgun (WGS) entry which is preliminary data.</text>
</comment>
<sequence>MKTVTLTSFIITLLLILSVPALQAQSVPGAGNPSWKTNEPWKNNQLMQPSTLAAILNNPKAKKPLIFNIGVVENIKGAQNIGAASVQKNLIAFKTALRGVPKNAAIVVYCGCCPFNKCPNIRPAITALNELGYNNAKLLNLATNIKVDWINKGYPLAK</sequence>